<evidence type="ECO:0000313" key="8">
    <source>
        <dbReference type="EMBL" id="TWP33491.1"/>
    </source>
</evidence>
<evidence type="ECO:0000256" key="3">
    <source>
        <dbReference type="ARBA" id="ARBA00022692"/>
    </source>
</evidence>
<dbReference type="Pfam" id="PF01943">
    <property type="entry name" value="Polysacc_synt"/>
    <property type="match status" value="1"/>
</dbReference>
<evidence type="ECO:0000256" key="6">
    <source>
        <dbReference type="SAM" id="MobiDB-lite"/>
    </source>
</evidence>
<feature type="transmembrane region" description="Helical" evidence="7">
    <location>
        <begin position="253"/>
        <end position="279"/>
    </location>
</feature>
<gene>
    <name evidence="8" type="ORF">FGL98_21265</name>
</gene>
<protein>
    <submittedName>
        <fullName evidence="8">Uncharacterized protein</fullName>
    </submittedName>
</protein>
<proteinExistence type="predicted"/>
<reference evidence="8 9" key="1">
    <citation type="submission" date="2019-05" db="EMBL/GenBank/DDBJ databases">
        <authorList>
            <person name="Lee S.D."/>
        </authorList>
    </citation>
    <scope>NUCLEOTIDE SEQUENCE [LARGE SCALE GENOMIC DNA]</scope>
    <source>
        <strain evidence="8 9">C5-26</strain>
    </source>
</reference>
<keyword evidence="5 7" id="KW-0472">Membrane</keyword>
<feature type="transmembrane region" description="Helical" evidence="7">
    <location>
        <begin position="127"/>
        <end position="151"/>
    </location>
</feature>
<keyword evidence="4 7" id="KW-1133">Transmembrane helix</keyword>
<feature type="transmembrane region" description="Helical" evidence="7">
    <location>
        <begin position="403"/>
        <end position="424"/>
    </location>
</feature>
<evidence type="ECO:0000256" key="2">
    <source>
        <dbReference type="ARBA" id="ARBA00022475"/>
    </source>
</evidence>
<feature type="compositionally biased region" description="Low complexity" evidence="6">
    <location>
        <begin position="22"/>
        <end position="39"/>
    </location>
</feature>
<dbReference type="Proteomes" id="UP000320244">
    <property type="component" value="Unassembled WGS sequence"/>
</dbReference>
<feature type="transmembrane region" description="Helical" evidence="7">
    <location>
        <begin position="302"/>
        <end position="324"/>
    </location>
</feature>
<sequence length="528" mass="54568">MPTLDSQPGRGSEVAPVADPQSAPDTTVPATTVPATPPASASLRGAARGGSVNIVGAVCNQGALLVTTAVIARFLGKTALGEYALGLAVLAIVGIVGLFGFQMTLTRFVATHLADSDYGRLRGTIRLGVGFSVGLSTGLAIGVAIFAAPIASLLHDPSFAGDLRLVALALPAATIRDACLAAVQGWRTQRAFAVITWIYEPLTRLVLTVLALALGLGIHGAFVAIPIGAWTAALLAATILLRRVRQTPPATPVFRAGAIFNFSTISLGTGLASVGLIWADVLMLGAMSTTDSVGIYNVSTRLVNLAVFVMVPINAAFAPQFAHLLHRQQLDSLNHIYTAATTWILRLSLPAFVLLIIFPGELLQIFGTGYGVGAAVTVILSIGQLVNAGTGPCGTLLNMGGKVGLNTINNVAVLVLNIALNLWLIPRHGIIGAAVAWSLSLTLVNLARVIELRVILHAMPFGVSTVRSLAAAAAAAAAGLAIRLAVPGQMEQVVLGVIAIAVVYLICQLTFGLDQEDKSLVTGLVRRA</sequence>
<dbReference type="InterPro" id="IPR050833">
    <property type="entry name" value="Poly_Biosynth_Transport"/>
</dbReference>
<feature type="transmembrane region" description="Helical" evidence="7">
    <location>
        <begin position="492"/>
        <end position="511"/>
    </location>
</feature>
<evidence type="ECO:0000313" key="9">
    <source>
        <dbReference type="Proteomes" id="UP000320244"/>
    </source>
</evidence>
<name>A0A563DU72_9MICO</name>
<organism evidence="8 9">
    <name type="scientific">Leekyejoonella antrihumi</name>
    <dbReference type="NCBI Taxonomy" id="1660198"/>
    <lineage>
        <taxon>Bacteria</taxon>
        <taxon>Bacillati</taxon>
        <taxon>Actinomycetota</taxon>
        <taxon>Actinomycetes</taxon>
        <taxon>Micrococcales</taxon>
        <taxon>Dermacoccaceae</taxon>
        <taxon>Leekyejoonella</taxon>
    </lineage>
</organism>
<reference evidence="8 9" key="2">
    <citation type="submission" date="2019-08" db="EMBL/GenBank/DDBJ databases">
        <title>Jejuicoccus antrihumi gen. nov., sp. nov., a new member of the family Dermacoccaceae isolated from a cave.</title>
        <authorList>
            <person name="Schumann P."/>
            <person name="Kim I.S."/>
        </authorList>
    </citation>
    <scope>NUCLEOTIDE SEQUENCE [LARGE SCALE GENOMIC DNA]</scope>
    <source>
        <strain evidence="8 9">C5-26</strain>
    </source>
</reference>
<dbReference type="GO" id="GO:0005886">
    <property type="term" value="C:plasma membrane"/>
    <property type="evidence" value="ECO:0007669"/>
    <property type="project" value="UniProtKB-SubCell"/>
</dbReference>
<feature type="transmembrane region" description="Helical" evidence="7">
    <location>
        <begin position="468"/>
        <end position="486"/>
    </location>
</feature>
<dbReference type="EMBL" id="VCQV01000041">
    <property type="protein sequence ID" value="TWP33491.1"/>
    <property type="molecule type" value="Genomic_DNA"/>
</dbReference>
<dbReference type="InterPro" id="IPR002797">
    <property type="entry name" value="Polysacc_synth"/>
</dbReference>
<keyword evidence="3 7" id="KW-0812">Transmembrane</keyword>
<feature type="transmembrane region" description="Helical" evidence="7">
    <location>
        <begin position="336"/>
        <end position="357"/>
    </location>
</feature>
<feature type="region of interest" description="Disordered" evidence="6">
    <location>
        <begin position="1"/>
        <end position="39"/>
    </location>
</feature>
<dbReference type="CDD" id="cd13128">
    <property type="entry name" value="MATE_Wzx_like"/>
    <property type="match status" value="1"/>
</dbReference>
<dbReference type="PANTHER" id="PTHR30250">
    <property type="entry name" value="PST FAMILY PREDICTED COLANIC ACID TRANSPORTER"/>
    <property type="match status" value="1"/>
</dbReference>
<accession>A0A563DU72</accession>
<feature type="transmembrane region" description="Helical" evidence="7">
    <location>
        <begin position="430"/>
        <end position="447"/>
    </location>
</feature>
<comment type="caution">
    <text evidence="8">The sequence shown here is derived from an EMBL/GenBank/DDBJ whole genome shotgun (WGS) entry which is preliminary data.</text>
</comment>
<feature type="transmembrane region" description="Helical" evidence="7">
    <location>
        <begin position="195"/>
        <end position="215"/>
    </location>
</feature>
<dbReference type="OrthoDB" id="3246908at2"/>
<dbReference type="PANTHER" id="PTHR30250:SF27">
    <property type="entry name" value="POLYSACCHARIDE BIOSYNTHESIS PROTEIN"/>
    <property type="match status" value="1"/>
</dbReference>
<dbReference type="AlphaFoldDB" id="A0A563DU72"/>
<feature type="transmembrane region" description="Helical" evidence="7">
    <location>
        <begin position="363"/>
        <end position="382"/>
    </location>
</feature>
<feature type="transmembrane region" description="Helical" evidence="7">
    <location>
        <begin position="221"/>
        <end position="241"/>
    </location>
</feature>
<keyword evidence="9" id="KW-1185">Reference proteome</keyword>
<evidence type="ECO:0000256" key="1">
    <source>
        <dbReference type="ARBA" id="ARBA00004651"/>
    </source>
</evidence>
<evidence type="ECO:0000256" key="4">
    <source>
        <dbReference type="ARBA" id="ARBA00022989"/>
    </source>
</evidence>
<keyword evidence="2" id="KW-1003">Cell membrane</keyword>
<comment type="subcellular location">
    <subcellularLocation>
        <location evidence="1">Cell membrane</location>
        <topology evidence="1">Multi-pass membrane protein</topology>
    </subcellularLocation>
</comment>
<evidence type="ECO:0000256" key="7">
    <source>
        <dbReference type="SAM" id="Phobius"/>
    </source>
</evidence>
<evidence type="ECO:0000256" key="5">
    <source>
        <dbReference type="ARBA" id="ARBA00023136"/>
    </source>
</evidence>
<feature type="transmembrane region" description="Helical" evidence="7">
    <location>
        <begin position="83"/>
        <end position="106"/>
    </location>
</feature>